<evidence type="ECO:0000259" key="1">
    <source>
        <dbReference type="SMART" id="SM00849"/>
    </source>
</evidence>
<keyword evidence="3" id="KW-1185">Reference proteome</keyword>
<dbReference type="EMBL" id="UGVC01000001">
    <property type="protein sequence ID" value="SUD90162.1"/>
    <property type="molecule type" value="Genomic_DNA"/>
</dbReference>
<dbReference type="SUPFAM" id="SSF56281">
    <property type="entry name" value="Metallo-hydrolase/oxidoreductase"/>
    <property type="match status" value="1"/>
</dbReference>
<dbReference type="Gene3D" id="3.60.15.10">
    <property type="entry name" value="Ribonuclease Z/Hydroxyacylglutathione hydrolase-like"/>
    <property type="match status" value="1"/>
</dbReference>
<keyword evidence="2" id="KW-0378">Hydrolase</keyword>
<dbReference type="SMART" id="SM00849">
    <property type="entry name" value="Lactamase_B"/>
    <property type="match status" value="1"/>
</dbReference>
<dbReference type="AlphaFoldDB" id="A0A379LK77"/>
<dbReference type="PANTHER" id="PTHR23131">
    <property type="entry name" value="ENDORIBONUCLEASE LACTB2"/>
    <property type="match status" value="1"/>
</dbReference>
<reference evidence="2 3" key="1">
    <citation type="submission" date="2018-06" db="EMBL/GenBank/DDBJ databases">
        <authorList>
            <consortium name="Pathogen Informatics"/>
            <person name="Doyle S."/>
        </authorList>
    </citation>
    <scope>NUCLEOTIDE SEQUENCE [LARGE SCALE GENOMIC DNA]</scope>
    <source>
        <strain evidence="2 3">NCTC10526</strain>
    </source>
</reference>
<feature type="domain" description="Metallo-beta-lactamase" evidence="1">
    <location>
        <begin position="13"/>
        <end position="212"/>
    </location>
</feature>
<dbReference type="InterPro" id="IPR036866">
    <property type="entry name" value="RibonucZ/Hydroxyglut_hydro"/>
</dbReference>
<protein>
    <submittedName>
        <fullName evidence="2">Hydroxyacylglutathione hydrolase</fullName>
    </submittedName>
</protein>
<evidence type="ECO:0000313" key="2">
    <source>
        <dbReference type="EMBL" id="SUD90162.1"/>
    </source>
</evidence>
<dbReference type="RefSeq" id="WP_028859692.1">
    <property type="nucleotide sequence ID" value="NZ_CAJHAQ010000001.1"/>
</dbReference>
<evidence type="ECO:0000313" key="3">
    <source>
        <dbReference type="Proteomes" id="UP000254123"/>
    </source>
</evidence>
<dbReference type="InterPro" id="IPR050662">
    <property type="entry name" value="Sec-metab_biosynth-thioest"/>
</dbReference>
<dbReference type="Pfam" id="PF00753">
    <property type="entry name" value="Lactamase_B"/>
    <property type="match status" value="1"/>
</dbReference>
<dbReference type="InterPro" id="IPR001279">
    <property type="entry name" value="Metallo-B-lactamas"/>
</dbReference>
<accession>A0A379LK77</accession>
<dbReference type="Proteomes" id="UP000254123">
    <property type="component" value="Unassembled WGS sequence"/>
</dbReference>
<dbReference type="GO" id="GO:0016787">
    <property type="term" value="F:hydrolase activity"/>
    <property type="evidence" value="ECO:0007669"/>
    <property type="project" value="UniProtKB-KW"/>
</dbReference>
<organism evidence="2 3">
    <name type="scientific">Psychrobacter phenylpyruvicus</name>
    <dbReference type="NCBI Taxonomy" id="29432"/>
    <lineage>
        <taxon>Bacteria</taxon>
        <taxon>Pseudomonadati</taxon>
        <taxon>Pseudomonadota</taxon>
        <taxon>Gammaproteobacteria</taxon>
        <taxon>Moraxellales</taxon>
        <taxon>Moraxellaceae</taxon>
        <taxon>Psychrobacter</taxon>
    </lineage>
</organism>
<proteinExistence type="predicted"/>
<dbReference type="STRING" id="1123034.GCA_000685805_02241"/>
<dbReference type="PANTHER" id="PTHR23131:SF0">
    <property type="entry name" value="ENDORIBONUCLEASE LACTB2"/>
    <property type="match status" value="1"/>
</dbReference>
<sequence>MTLEKIVAVEGYIQTTYLAVYPDKLLLLDTGCHCDVDSILDYITNTLQRPISQLKTAVVTHMHPDHAGGAELLKQKTGCKIVTAAHYKPWYNGVTGKIGHIHDLALTYYVAHRQGKKMTSLWYDPEMDADTYVQDGDRIPNFEDWQVLSTAGHTDRDISLWHAETSQVYVADLILKIKSRFVSPLLITLPYVYRASVAKIRDLQPETVILAHEGFQKLETEDYDDIIAKTPKEPRKMTILHSLSMLRLQLKFGRKRAQS</sequence>
<name>A0A379LK77_9GAMM</name>
<gene>
    <name evidence="2" type="ORF">NCTC10526_00479</name>
</gene>